<evidence type="ECO:0000256" key="5">
    <source>
        <dbReference type="ARBA" id="ARBA00023242"/>
    </source>
</evidence>
<protein>
    <recommendedName>
        <fullName evidence="6">Poly [ADP-ribose] polymerase</fullName>
        <shortName evidence="6">PARP</shortName>
        <ecNumber evidence="6">2.4.2.-</ecNumber>
    </recommendedName>
</protein>
<dbReference type="PANTHER" id="PTHR14453">
    <property type="entry name" value="PARP/ZINC FINGER CCCH TYPE DOMAIN CONTAINING PROTEIN"/>
    <property type="match status" value="1"/>
</dbReference>
<dbReference type="GO" id="GO:1990404">
    <property type="term" value="F:NAD+-protein mono-ADP-ribosyltransferase activity"/>
    <property type="evidence" value="ECO:0007669"/>
    <property type="project" value="TreeGrafter"/>
</dbReference>
<dbReference type="GO" id="GO:0003714">
    <property type="term" value="F:transcription corepressor activity"/>
    <property type="evidence" value="ECO:0007669"/>
    <property type="project" value="TreeGrafter"/>
</dbReference>
<dbReference type="InterPro" id="IPR004170">
    <property type="entry name" value="WWE_dom"/>
</dbReference>
<evidence type="ECO:0000256" key="2">
    <source>
        <dbReference type="ARBA" id="ARBA00022676"/>
    </source>
</evidence>
<evidence type="ECO:0000313" key="10">
    <source>
        <dbReference type="EMBL" id="KAK2181573.1"/>
    </source>
</evidence>
<accession>A0AAD9L354</accession>
<feature type="domain" description="PARP catalytic" evidence="8">
    <location>
        <begin position="509"/>
        <end position="708"/>
    </location>
</feature>
<sequence>MLTNCFQAVHAQNLTSVAFPAIGTGQLGFPHRLVAEIMFDELRQFSSRNPETSLKDVRFVVYQKDHKSIQAFEEVLSASEPDWQEAELQPARALARPKRGATGGTPSRSISEDPGELIHIGAIDIDIVHGDLTQEHTDAIVNSSDNLFSLHGATSLAIVAAGGQSIVAECKRLGTIGPNGIAVTSAGHLPCSHIMHIDVRRSDLVAVIDSVLVEADSLGIESIAFPALGTGVMGLSPSEMAHTMLDAIERFTEQNPESSLKLVKIVIFKQSMMQSFRKSAYEKARGKKGWLHGISAFFERVKGAFFGDNTTAEESSVTRQHITFNIFGKSHSDITASMKAMQQLCDDECKEVIIDSEKDQASIAKLTSTEINQIRALEESLAVKIIIMNNQREVYIRIQGMPADTAQASLQIVNIFRQMEQDDKDKTLASVYAKQVQWRYAKGQSFNDYPKDINGLLEGAYQSKKHHVEWKENTNVKYRVTFTTMKETTDGNHTGVDVKREDIGGTLELPSHWSPMGGDEHVKLVPLQPSSQEYKDVESSFLSTAQQSVNAVKKIERVQNPSLYRQYTLRKEELAKRSKHPSTIERSLWHGTSANAITSINNGGFNRSYCGKNATVFGQGVYFAVGSSYSAHNQYARPDAKRYEAYLPKARVLTWRIHLGQLRISSPTTNPATSGFPYDSVVDNVSTPGIFVIFLDNQAYPEYLITFS</sequence>
<feature type="region of interest" description="Disordered" evidence="7">
    <location>
        <begin position="91"/>
        <end position="111"/>
    </location>
</feature>
<dbReference type="InterPro" id="IPR037197">
    <property type="entry name" value="WWE_dom_sf"/>
</dbReference>
<dbReference type="EC" id="2.4.2.-" evidence="6"/>
<evidence type="ECO:0000313" key="11">
    <source>
        <dbReference type="Proteomes" id="UP001209878"/>
    </source>
</evidence>
<dbReference type="PROSITE" id="PS51059">
    <property type="entry name" value="PARP_CATALYTIC"/>
    <property type="match status" value="1"/>
</dbReference>
<dbReference type="CDD" id="cd01439">
    <property type="entry name" value="TCCD_inducible_PARP_like"/>
    <property type="match status" value="1"/>
</dbReference>
<evidence type="ECO:0000256" key="4">
    <source>
        <dbReference type="ARBA" id="ARBA00023027"/>
    </source>
</evidence>
<evidence type="ECO:0000259" key="9">
    <source>
        <dbReference type="PROSITE" id="PS51154"/>
    </source>
</evidence>
<dbReference type="Gene3D" id="3.90.228.10">
    <property type="match status" value="1"/>
</dbReference>
<dbReference type="Pfam" id="PF00644">
    <property type="entry name" value="PARP"/>
    <property type="match status" value="1"/>
</dbReference>
<name>A0AAD9L354_RIDPI</name>
<dbReference type="InterPro" id="IPR002589">
    <property type="entry name" value="Macro_dom"/>
</dbReference>
<dbReference type="Pfam" id="PF01661">
    <property type="entry name" value="Macro"/>
    <property type="match status" value="2"/>
</dbReference>
<evidence type="ECO:0000256" key="1">
    <source>
        <dbReference type="ARBA" id="ARBA00004123"/>
    </source>
</evidence>
<keyword evidence="4 6" id="KW-0520">NAD</keyword>
<keyword evidence="5" id="KW-0539">Nucleus</keyword>
<dbReference type="PROSITE" id="PS51154">
    <property type="entry name" value="MACRO"/>
    <property type="match status" value="2"/>
</dbReference>
<dbReference type="GO" id="GO:0070212">
    <property type="term" value="P:protein poly-ADP-ribosylation"/>
    <property type="evidence" value="ECO:0007669"/>
    <property type="project" value="TreeGrafter"/>
</dbReference>
<keyword evidence="3 6" id="KW-0808">Transferase</keyword>
<organism evidence="10 11">
    <name type="scientific">Ridgeia piscesae</name>
    <name type="common">Tubeworm</name>
    <dbReference type="NCBI Taxonomy" id="27915"/>
    <lineage>
        <taxon>Eukaryota</taxon>
        <taxon>Metazoa</taxon>
        <taxon>Spiralia</taxon>
        <taxon>Lophotrochozoa</taxon>
        <taxon>Annelida</taxon>
        <taxon>Polychaeta</taxon>
        <taxon>Sedentaria</taxon>
        <taxon>Canalipalpata</taxon>
        <taxon>Sabellida</taxon>
        <taxon>Siboglinidae</taxon>
        <taxon>Ridgeia</taxon>
    </lineage>
</organism>
<comment type="caution">
    <text evidence="10">The sequence shown here is derived from an EMBL/GenBank/DDBJ whole genome shotgun (WGS) entry which is preliminary data.</text>
</comment>
<dbReference type="SUPFAM" id="SSF56399">
    <property type="entry name" value="ADP-ribosylation"/>
    <property type="match status" value="1"/>
</dbReference>
<evidence type="ECO:0000256" key="6">
    <source>
        <dbReference type="RuleBase" id="RU362114"/>
    </source>
</evidence>
<evidence type="ECO:0000256" key="7">
    <source>
        <dbReference type="SAM" id="MobiDB-lite"/>
    </source>
</evidence>
<dbReference type="FunFam" id="3.90.228.10:FF:000008">
    <property type="entry name" value="Poly [ADP-ribose] polymerase"/>
    <property type="match status" value="1"/>
</dbReference>
<dbReference type="GO" id="GO:0010629">
    <property type="term" value="P:negative regulation of gene expression"/>
    <property type="evidence" value="ECO:0007669"/>
    <property type="project" value="TreeGrafter"/>
</dbReference>
<dbReference type="AlphaFoldDB" id="A0AAD9L354"/>
<reference evidence="10" key="1">
    <citation type="journal article" date="2023" name="Mol. Biol. Evol.">
        <title>Third-Generation Sequencing Reveals the Adaptive Role of the Epigenome in Three Deep-Sea Polychaetes.</title>
        <authorList>
            <person name="Perez M."/>
            <person name="Aroh O."/>
            <person name="Sun Y."/>
            <person name="Lan Y."/>
            <person name="Juniper S.K."/>
            <person name="Young C.R."/>
            <person name="Angers B."/>
            <person name="Qian P.Y."/>
        </authorList>
    </citation>
    <scope>NUCLEOTIDE SEQUENCE</scope>
    <source>
        <strain evidence="10">R07B-5</strain>
    </source>
</reference>
<keyword evidence="11" id="KW-1185">Reference proteome</keyword>
<keyword evidence="2 6" id="KW-0328">Glycosyltransferase</keyword>
<dbReference type="SUPFAM" id="SSF52949">
    <property type="entry name" value="Macro domain-like"/>
    <property type="match status" value="2"/>
</dbReference>
<dbReference type="GO" id="GO:0005634">
    <property type="term" value="C:nucleus"/>
    <property type="evidence" value="ECO:0007669"/>
    <property type="project" value="UniProtKB-SubCell"/>
</dbReference>
<proteinExistence type="predicted"/>
<dbReference type="EMBL" id="JAODUO010000392">
    <property type="protein sequence ID" value="KAK2181573.1"/>
    <property type="molecule type" value="Genomic_DNA"/>
</dbReference>
<dbReference type="InterPro" id="IPR043472">
    <property type="entry name" value="Macro_dom-like"/>
</dbReference>
<dbReference type="GO" id="GO:0005737">
    <property type="term" value="C:cytoplasm"/>
    <property type="evidence" value="ECO:0007669"/>
    <property type="project" value="TreeGrafter"/>
</dbReference>
<dbReference type="Gene3D" id="3.30.720.50">
    <property type="match status" value="1"/>
</dbReference>
<dbReference type="InterPro" id="IPR012317">
    <property type="entry name" value="Poly(ADP-ribose)pol_cat_dom"/>
</dbReference>
<dbReference type="InterPro" id="IPR052056">
    <property type="entry name" value="Mono-ARTD/PARP"/>
</dbReference>
<dbReference type="GO" id="GO:0003950">
    <property type="term" value="F:NAD+ poly-ADP-ribosyltransferase activity"/>
    <property type="evidence" value="ECO:0007669"/>
    <property type="project" value="UniProtKB-UniRule"/>
</dbReference>
<dbReference type="SUPFAM" id="SSF117839">
    <property type="entry name" value="WWE domain"/>
    <property type="match status" value="1"/>
</dbReference>
<dbReference type="Gene3D" id="3.40.220.10">
    <property type="entry name" value="Leucine Aminopeptidase, subunit E, domain 1"/>
    <property type="match status" value="2"/>
</dbReference>
<feature type="domain" description="Macro" evidence="9">
    <location>
        <begin position="112"/>
        <end position="284"/>
    </location>
</feature>
<dbReference type="PANTHER" id="PTHR14453:SF102">
    <property type="entry name" value="PROTEIN MONO-ADP-RIBOSYLTRANSFERASE PARP14-LIKE"/>
    <property type="match status" value="1"/>
</dbReference>
<gene>
    <name evidence="10" type="ORF">NP493_393g05033</name>
</gene>
<evidence type="ECO:0000256" key="3">
    <source>
        <dbReference type="ARBA" id="ARBA00022679"/>
    </source>
</evidence>
<dbReference type="SMART" id="SM00506">
    <property type="entry name" value="A1pp"/>
    <property type="match status" value="1"/>
</dbReference>
<comment type="subcellular location">
    <subcellularLocation>
        <location evidence="1">Nucleus</location>
    </subcellularLocation>
</comment>
<dbReference type="Pfam" id="PF02825">
    <property type="entry name" value="WWE"/>
    <property type="match status" value="1"/>
</dbReference>
<feature type="domain" description="Macro" evidence="9">
    <location>
        <begin position="1"/>
        <end position="80"/>
    </location>
</feature>
<dbReference type="Proteomes" id="UP001209878">
    <property type="component" value="Unassembled WGS sequence"/>
</dbReference>
<evidence type="ECO:0000259" key="8">
    <source>
        <dbReference type="PROSITE" id="PS51059"/>
    </source>
</evidence>